<name>A0A292PTW6_9PEZI</name>
<evidence type="ECO:0000256" key="2">
    <source>
        <dbReference type="SAM" id="MobiDB-lite"/>
    </source>
</evidence>
<feature type="region of interest" description="Disordered" evidence="2">
    <location>
        <begin position="404"/>
        <end position="484"/>
    </location>
</feature>
<dbReference type="EMBL" id="LN891043">
    <property type="protein sequence ID" value="CUS10564.1"/>
    <property type="molecule type" value="Genomic_DNA"/>
</dbReference>
<proteinExistence type="predicted"/>
<keyword evidence="1" id="KW-0175">Coiled coil</keyword>
<evidence type="ECO:0000256" key="1">
    <source>
        <dbReference type="SAM" id="Coils"/>
    </source>
</evidence>
<feature type="compositionally biased region" description="Polar residues" evidence="2">
    <location>
        <begin position="424"/>
        <end position="438"/>
    </location>
</feature>
<evidence type="ECO:0000313" key="4">
    <source>
        <dbReference type="Proteomes" id="UP001412239"/>
    </source>
</evidence>
<evidence type="ECO:0000313" key="3">
    <source>
        <dbReference type="EMBL" id="CUS10564.1"/>
    </source>
</evidence>
<reference evidence="3" key="1">
    <citation type="submission" date="2015-10" db="EMBL/GenBank/DDBJ databases">
        <authorList>
            <person name="Regsiter A."/>
            <person name="william w."/>
        </authorList>
    </citation>
    <scope>NUCLEOTIDE SEQUENCE</scope>
    <source>
        <strain evidence="3">Montdore</strain>
    </source>
</reference>
<dbReference type="InterPro" id="IPR021006">
    <property type="entry name" value="Hda2/3"/>
</dbReference>
<feature type="coiled-coil region" evidence="1">
    <location>
        <begin position="571"/>
        <end position="671"/>
    </location>
</feature>
<sequence length="769" mass="85000">MNSSGLAPQYKAPSDGRMSENTGRALPAPSPRARTVAEIRERLLLNRRATDEKIRSARMSRDALRTPIGVPRSALESPSLGNSPLALKSERAGSFSNNYSNPAMFGSPNLGAEEYLLGLPLGTDSSSNGVAQRAAYISAITAKSEMIDKFLNHPFPAPEELAGEMDKLVAECRLIAVHPDLPYTEINPRDVDFEKESKSYIAMSPKFSFLKKLFDFISELSIKVEIVASPGRTIDMLEIFFRGIRVHCTRRDRLSQLPRLPASEQRGFSKVALLPSAKSGAVVVSADLVIAMDSTFVADVPEVVRVRKSLFVVGKLAPVIRLVSLNTLEHIELCYKDSESRYPALYTYIETTKNLLHDTGILADSYKPTFAAAVPNTAKWLSKTPIEGAPKLEGFPLLPIAARLPQTQSPELHDKRKREGEPSAEQSPGPSPPATIQTKRLRIAGPINSPTTSSPIQQVGTATPSKDQIPLQPTPPAEMETHLPSSSMQIDGDAVGATGAMDDEPPRSWVYITEEVVDKMEPADLKKTLKAGKHALQEWKHFALLTQETVRKQREIFTALQAEKDGLVRSLSRAEAREKRLDSEISKLRDDLKQANSDMQRAKADLSSAADPLPIIGQLRDENEQLRKKLESMDRREKVKEEEFEFLREQYQNATSRGVELRKDLDQAQADNVVLQRRAAATVKEFHQAHMSSQLDNYKSEVASLKSKLAERETRLLRLEERASGIPVTRGRALPVDRAAATTPTVSHQPEPVSQGPTTRTERSTNPLP</sequence>
<feature type="compositionally biased region" description="Basic and acidic residues" evidence="2">
    <location>
        <begin position="411"/>
        <end position="421"/>
    </location>
</feature>
<dbReference type="InterPro" id="IPR038609">
    <property type="entry name" value="HDA1_su2/3_sf"/>
</dbReference>
<feature type="region of interest" description="Disordered" evidence="2">
    <location>
        <begin position="730"/>
        <end position="769"/>
    </location>
</feature>
<protein>
    <recommendedName>
        <fullName evidence="5">HDA1 complex subunit</fullName>
    </recommendedName>
</protein>
<accession>A0A292PTW6</accession>
<feature type="compositionally biased region" description="Polar residues" evidence="2">
    <location>
        <begin position="755"/>
        <end position="769"/>
    </location>
</feature>
<feature type="compositionally biased region" description="Polar residues" evidence="2">
    <location>
        <begin position="448"/>
        <end position="466"/>
    </location>
</feature>
<gene>
    <name evidence="3" type="ORF">GSTUAT00005318001</name>
</gene>
<feature type="region of interest" description="Disordered" evidence="2">
    <location>
        <begin position="1"/>
        <end position="32"/>
    </location>
</feature>
<feature type="coiled-coil region" evidence="1">
    <location>
        <begin position="695"/>
        <end position="722"/>
    </location>
</feature>
<dbReference type="AlphaFoldDB" id="A0A292PTW6"/>
<dbReference type="GO" id="GO:0070823">
    <property type="term" value="C:HDA1 complex"/>
    <property type="evidence" value="ECO:0007669"/>
    <property type="project" value="InterPro"/>
</dbReference>
<dbReference type="Pfam" id="PF11496">
    <property type="entry name" value="HDA2-3"/>
    <property type="match status" value="1"/>
</dbReference>
<dbReference type="Gene3D" id="3.40.50.12360">
    <property type="match status" value="1"/>
</dbReference>
<organism evidence="3 4">
    <name type="scientific">Tuber aestivum</name>
    <name type="common">summer truffle</name>
    <dbReference type="NCBI Taxonomy" id="59557"/>
    <lineage>
        <taxon>Eukaryota</taxon>
        <taxon>Fungi</taxon>
        <taxon>Dikarya</taxon>
        <taxon>Ascomycota</taxon>
        <taxon>Pezizomycotina</taxon>
        <taxon>Pezizomycetes</taxon>
        <taxon>Pezizales</taxon>
        <taxon>Tuberaceae</taxon>
        <taxon>Tuber</taxon>
    </lineage>
</organism>
<keyword evidence="4" id="KW-1185">Reference proteome</keyword>
<dbReference type="Proteomes" id="UP001412239">
    <property type="component" value="Unassembled WGS sequence"/>
</dbReference>
<evidence type="ECO:0008006" key="5">
    <source>
        <dbReference type="Google" id="ProtNLM"/>
    </source>
</evidence>